<proteinExistence type="predicted"/>
<reference evidence="1" key="1">
    <citation type="submission" date="2020-12" db="EMBL/GenBank/DDBJ databases">
        <authorList>
            <person name="Iha C."/>
        </authorList>
    </citation>
    <scope>NUCLEOTIDE SEQUENCE</scope>
</reference>
<evidence type="ECO:0000313" key="1">
    <source>
        <dbReference type="EMBL" id="CAD7697563.1"/>
    </source>
</evidence>
<dbReference type="AlphaFoldDB" id="A0A8S1IRR2"/>
<protein>
    <submittedName>
        <fullName evidence="1">Uncharacterized protein</fullName>
    </submittedName>
</protein>
<dbReference type="Proteomes" id="UP000708148">
    <property type="component" value="Unassembled WGS sequence"/>
</dbReference>
<organism evidence="1 2">
    <name type="scientific">Ostreobium quekettii</name>
    <dbReference type="NCBI Taxonomy" id="121088"/>
    <lineage>
        <taxon>Eukaryota</taxon>
        <taxon>Viridiplantae</taxon>
        <taxon>Chlorophyta</taxon>
        <taxon>core chlorophytes</taxon>
        <taxon>Ulvophyceae</taxon>
        <taxon>TCBD clade</taxon>
        <taxon>Bryopsidales</taxon>
        <taxon>Ostreobineae</taxon>
        <taxon>Ostreobiaceae</taxon>
        <taxon>Ostreobium</taxon>
    </lineage>
</organism>
<evidence type="ECO:0000313" key="2">
    <source>
        <dbReference type="Proteomes" id="UP000708148"/>
    </source>
</evidence>
<name>A0A8S1IRR2_9CHLO</name>
<dbReference type="EMBL" id="CAJHUC010000675">
    <property type="protein sequence ID" value="CAD7697563.1"/>
    <property type="molecule type" value="Genomic_DNA"/>
</dbReference>
<sequence>MPLPALSVVFPRELAQGEAPVLGRSCVDFGREASVALRLESRWGAPSSEEPQVLLNVQGDGAMRGGGSEAHMQQSGTATAPFSRLARGDICAGSALEILGSAPALGRTADARGSE</sequence>
<keyword evidence="2" id="KW-1185">Reference proteome</keyword>
<comment type="caution">
    <text evidence="1">The sequence shown here is derived from an EMBL/GenBank/DDBJ whole genome shotgun (WGS) entry which is preliminary data.</text>
</comment>
<gene>
    <name evidence="1" type="ORF">OSTQU699_LOCUS2924</name>
</gene>
<accession>A0A8S1IRR2</accession>